<protein>
    <submittedName>
        <fullName evidence="1">HAD family phosphatase</fullName>
    </submittedName>
</protein>
<organism evidence="1 2">
    <name type="scientific">Paenibacillus apii</name>
    <dbReference type="NCBI Taxonomy" id="1850370"/>
    <lineage>
        <taxon>Bacteria</taxon>
        <taxon>Bacillati</taxon>
        <taxon>Bacillota</taxon>
        <taxon>Bacilli</taxon>
        <taxon>Bacillales</taxon>
        <taxon>Paenibacillaceae</taxon>
        <taxon>Paenibacillus</taxon>
    </lineage>
</organism>
<proteinExistence type="predicted"/>
<dbReference type="Proteomes" id="UP000480151">
    <property type="component" value="Unassembled WGS sequence"/>
</dbReference>
<dbReference type="Pfam" id="PF00702">
    <property type="entry name" value="Hydrolase"/>
    <property type="match status" value="1"/>
</dbReference>
<dbReference type="SUPFAM" id="SSF56784">
    <property type="entry name" value="HAD-like"/>
    <property type="match status" value="1"/>
</dbReference>
<dbReference type="Gene3D" id="3.40.50.1000">
    <property type="entry name" value="HAD superfamily/HAD-like"/>
    <property type="match status" value="1"/>
</dbReference>
<dbReference type="InterPro" id="IPR036412">
    <property type="entry name" value="HAD-like_sf"/>
</dbReference>
<dbReference type="SFLD" id="SFLDG01129">
    <property type="entry name" value="C1.5:_HAD__Beta-PGM__Phosphata"/>
    <property type="match status" value="1"/>
</dbReference>
<dbReference type="InterPro" id="IPR050155">
    <property type="entry name" value="HAD-like_hydrolase_sf"/>
</dbReference>
<dbReference type="GO" id="GO:0006281">
    <property type="term" value="P:DNA repair"/>
    <property type="evidence" value="ECO:0007669"/>
    <property type="project" value="TreeGrafter"/>
</dbReference>
<reference evidence="1 2" key="1">
    <citation type="submission" date="2020-02" db="EMBL/GenBank/DDBJ databases">
        <authorList>
            <person name="Gao J."/>
            <person name="Sun J."/>
        </authorList>
    </citation>
    <scope>NUCLEOTIDE SEQUENCE [LARGE SCALE GENOMIC DNA]</scope>
    <source>
        <strain evidence="1 2">7124</strain>
    </source>
</reference>
<dbReference type="EMBL" id="JAAKGU010000004">
    <property type="protein sequence ID" value="NGM82946.1"/>
    <property type="molecule type" value="Genomic_DNA"/>
</dbReference>
<name>A0A6M1PIE9_9BACL</name>
<dbReference type="AlphaFoldDB" id="A0A6M1PIE9"/>
<sequence>MRRPQYIRTKGDTKVPLLHANGISVPCKAILFDKDGTLLDLMEMWGTWAESVLLAMETHLALAGSGFTGGKNLVLGTVQNAEGRITGYDPGGPLPMATVEQTYGILAWQLYAAGVPWNDAVTRVMGIAKDAMSVLRERRSASPLPGLLPFLRQCEAASLRMGVVTSDESKMTAEHLEWLGIAGYFGSVVTRDRVSKGKPAPEMAETACRELGVLPEETVVIGDSNADMQMGRGAGLRLTIGIWPGAETAEHLTDADIVVRDFTRLSVSI</sequence>
<dbReference type="GO" id="GO:0008967">
    <property type="term" value="F:phosphoglycolate phosphatase activity"/>
    <property type="evidence" value="ECO:0007669"/>
    <property type="project" value="TreeGrafter"/>
</dbReference>
<dbReference type="NCBIfam" id="TIGR01549">
    <property type="entry name" value="HAD-SF-IA-v1"/>
    <property type="match status" value="1"/>
</dbReference>
<dbReference type="SFLD" id="SFLDS00003">
    <property type="entry name" value="Haloacid_Dehalogenase"/>
    <property type="match status" value="1"/>
</dbReference>
<dbReference type="NCBIfam" id="TIGR01509">
    <property type="entry name" value="HAD-SF-IA-v3"/>
    <property type="match status" value="1"/>
</dbReference>
<evidence type="ECO:0000313" key="2">
    <source>
        <dbReference type="Proteomes" id="UP000480151"/>
    </source>
</evidence>
<dbReference type="CDD" id="cd07505">
    <property type="entry name" value="HAD_BPGM-like"/>
    <property type="match status" value="1"/>
</dbReference>
<comment type="caution">
    <text evidence="1">The sequence shown here is derived from an EMBL/GenBank/DDBJ whole genome shotgun (WGS) entry which is preliminary data.</text>
</comment>
<accession>A0A6M1PIE9</accession>
<evidence type="ECO:0000313" key="1">
    <source>
        <dbReference type="EMBL" id="NGM82946.1"/>
    </source>
</evidence>
<gene>
    <name evidence="1" type="ORF">G5B47_11030</name>
</gene>
<dbReference type="PANTHER" id="PTHR43434">
    <property type="entry name" value="PHOSPHOGLYCOLATE PHOSPHATASE"/>
    <property type="match status" value="1"/>
</dbReference>
<dbReference type="PANTHER" id="PTHR43434:SF22">
    <property type="entry name" value="PHOSPHOGLYCOLATE PHOSPHATASE"/>
    <property type="match status" value="1"/>
</dbReference>
<keyword evidence="2" id="KW-1185">Reference proteome</keyword>
<dbReference type="InterPro" id="IPR023214">
    <property type="entry name" value="HAD_sf"/>
</dbReference>
<dbReference type="InterPro" id="IPR006439">
    <property type="entry name" value="HAD-SF_hydro_IA"/>
</dbReference>